<dbReference type="Proteomes" id="UP000039021">
    <property type="component" value="Unassembled WGS sequence"/>
</dbReference>
<sequence>MRYRRRPALHAMTVARHPGKPNCVSRTAISSRKLSLASGFALWRRSLV</sequence>
<reference evidence="3" key="2">
    <citation type="submission" date="2015-03" db="EMBL/GenBank/DDBJ databases">
        <authorList>
            <consortium name="Pathogen Informatics"/>
        </authorList>
    </citation>
    <scope>NUCLEOTIDE SEQUENCE [LARGE SCALE GENOMIC DNA]</scope>
    <source>
        <strain evidence="3">N09902308</strain>
    </source>
</reference>
<evidence type="ECO:0000313" key="2">
    <source>
        <dbReference type="EMBL" id="CPC01340.1"/>
    </source>
</evidence>
<organism evidence="1 4">
    <name type="scientific">Mycobacterium tuberculosis</name>
    <dbReference type="NCBI Taxonomy" id="1773"/>
    <lineage>
        <taxon>Bacteria</taxon>
        <taxon>Bacillati</taxon>
        <taxon>Actinomycetota</taxon>
        <taxon>Actinomycetes</taxon>
        <taxon>Mycobacteriales</taxon>
        <taxon>Mycobacteriaceae</taxon>
        <taxon>Mycobacterium</taxon>
        <taxon>Mycobacterium tuberculosis complex</taxon>
    </lineage>
</organism>
<reference evidence="2" key="1">
    <citation type="submission" date="2015-03" db="EMBL/GenBank/DDBJ databases">
        <authorList>
            <consortium name="Pathogen Informatics"/>
            <person name="Murphy D."/>
        </authorList>
    </citation>
    <scope>NUCLEOTIDE SEQUENCE</scope>
    <source>
        <strain evidence="2">N09902308</strain>
    </source>
</reference>
<accession>A0A0Q3Y970</accession>
<dbReference type="AlphaFoldDB" id="A0A0Q3Y970"/>
<proteinExistence type="predicted"/>
<name>A0A0Q3Y970_MYCTX</name>
<dbReference type="EMBL" id="CP024614">
    <property type="protein sequence ID" value="AUS51752.1"/>
    <property type="molecule type" value="Genomic_DNA"/>
</dbReference>
<gene>
    <name evidence="1" type="ORF">CAB90_02902</name>
    <name evidence="2" type="ORF">ERS007739_05520</name>
</gene>
<reference evidence="1 4" key="3">
    <citation type="submission" date="2017-10" db="EMBL/GenBank/DDBJ databases">
        <title>Clinical isolate obtained from a human patient with meningeal tuberculosis in michoacan, Mexico.</title>
        <authorList>
            <person name="Guillen-Nepita A.L."/>
            <person name="Negrete-Paz A.M."/>
            <person name="Vazquez-Marrufo G."/>
            <person name="Cruz-Hernandez A."/>
            <person name="Fresia P."/>
            <person name="Naya H."/>
            <person name="Vazquez-Garciduenas M.S."/>
        </authorList>
    </citation>
    <scope>NUCLEOTIDE SEQUENCE [LARGE SCALE GENOMIC DNA]</scope>
    <source>
        <strain evidence="4">Beijing/MYC004</strain>
        <strain evidence="1">MYC004</strain>
    </source>
</reference>
<evidence type="ECO:0000313" key="4">
    <source>
        <dbReference type="Proteomes" id="UP000236349"/>
    </source>
</evidence>
<evidence type="ECO:0000313" key="3">
    <source>
        <dbReference type="Proteomes" id="UP000039021"/>
    </source>
</evidence>
<protein>
    <submittedName>
        <fullName evidence="1">Uncharacterized protein</fullName>
    </submittedName>
</protein>
<evidence type="ECO:0000313" key="1">
    <source>
        <dbReference type="EMBL" id="AUS51752.1"/>
    </source>
</evidence>
<dbReference type="Proteomes" id="UP000236349">
    <property type="component" value="Chromosome"/>
</dbReference>
<dbReference type="EMBL" id="CSBK01004573">
    <property type="protein sequence ID" value="CPC01340.1"/>
    <property type="molecule type" value="Genomic_DNA"/>
</dbReference>
<dbReference type="RefSeq" id="WP_009936223.1">
    <property type="nucleotide sequence ID" value="NZ_PQFS01000034.1"/>
</dbReference>